<dbReference type="Gene3D" id="3.40.50.1820">
    <property type="entry name" value="alpha/beta hydrolase"/>
    <property type="match status" value="1"/>
</dbReference>
<comment type="caution">
    <text evidence="2">The sequence shown here is derived from an EMBL/GenBank/DDBJ whole genome shotgun (WGS) entry which is preliminary data.</text>
</comment>
<evidence type="ECO:0000259" key="1">
    <source>
        <dbReference type="Pfam" id="PF12146"/>
    </source>
</evidence>
<dbReference type="SUPFAM" id="SSF53474">
    <property type="entry name" value="alpha/beta-Hydrolases"/>
    <property type="match status" value="1"/>
</dbReference>
<gene>
    <name evidence="2" type="ORF">N9R04_09175</name>
</gene>
<dbReference type="InterPro" id="IPR022742">
    <property type="entry name" value="Hydrolase_4"/>
</dbReference>
<dbReference type="InterPro" id="IPR000073">
    <property type="entry name" value="AB_hydrolase_1"/>
</dbReference>
<dbReference type="RefSeq" id="WP_262856534.1">
    <property type="nucleotide sequence ID" value="NZ_JAOPKZ010000015.1"/>
</dbReference>
<dbReference type="InterPro" id="IPR029058">
    <property type="entry name" value="AB_hydrolase_fold"/>
</dbReference>
<keyword evidence="2" id="KW-0378">Hydrolase</keyword>
<dbReference type="EMBL" id="JAOPKZ010000015">
    <property type="protein sequence ID" value="MCU5746846.1"/>
    <property type="molecule type" value="Genomic_DNA"/>
</dbReference>
<evidence type="ECO:0000313" key="3">
    <source>
        <dbReference type="Proteomes" id="UP001209553"/>
    </source>
</evidence>
<dbReference type="PRINTS" id="PR00111">
    <property type="entry name" value="ABHYDROLASE"/>
</dbReference>
<reference evidence="2 3" key="1">
    <citation type="journal article" date="2023" name="Int. J. Syst. Evol. Microbiol.">
        <title>Streptococcus sciuri sp. nov., Staphylococcus marylandisciuri sp. nov. and Staphylococcus americanisciuri sp. nov., isolated from faeces of eastern grey squirrel (Sciurus carolinensis).</title>
        <authorList>
            <person name="Volokhov D.V."/>
            <person name="Zagorodnyaya T.A."/>
            <person name="Furtak V.A."/>
            <person name="Nattanmai G."/>
            <person name="Randall L."/>
            <person name="Jose S."/>
            <person name="Gao Y."/>
            <person name="Eisenberg T."/>
            <person name="Delmonte P."/>
            <person name="Blom J."/>
            <person name="Mitchell K.K."/>
        </authorList>
    </citation>
    <scope>NUCLEOTIDE SEQUENCE [LARGE SCALE GENOMIC DNA]</scope>
    <source>
        <strain evidence="2 3">SQ8-PEA</strain>
    </source>
</reference>
<organism evidence="2 3">
    <name type="scientific">Staphylococcus marylandisciuri</name>
    <dbReference type="NCBI Taxonomy" id="2981529"/>
    <lineage>
        <taxon>Bacteria</taxon>
        <taxon>Bacillati</taxon>
        <taxon>Bacillota</taxon>
        <taxon>Bacilli</taxon>
        <taxon>Bacillales</taxon>
        <taxon>Staphylococcaceae</taxon>
        <taxon>Staphylococcus</taxon>
    </lineage>
</organism>
<proteinExistence type="predicted"/>
<dbReference type="InterPro" id="IPR051044">
    <property type="entry name" value="MAG_DAG_Lipase"/>
</dbReference>
<evidence type="ECO:0000313" key="2">
    <source>
        <dbReference type="EMBL" id="MCU5746846.1"/>
    </source>
</evidence>
<dbReference type="PANTHER" id="PTHR11614">
    <property type="entry name" value="PHOSPHOLIPASE-RELATED"/>
    <property type="match status" value="1"/>
</dbReference>
<dbReference type="Pfam" id="PF12146">
    <property type="entry name" value="Hydrolase_4"/>
    <property type="match status" value="1"/>
</dbReference>
<sequence>MWKWETEGEAKGVIVIVHNMLEHTGRYAYVITMLRRQGYHVIMGDLPGQGQTSRSSKGQIERFDVYHEALLEWVRIACEYKLPTYILGVGLGGLITLNLLEKTDLPIEGILLIAPLLEFAQTSKTRRDKILSNLGKVSKDTRFNIGITAEQLTRNEEVREETNEDQMMLQKVTYHWYKEVVEVMKETVEHLNDINRIPMLLMYGSKDSIADHSAVEEVKLKVKTQELYYKVWEGLYHEVHNEPERDEVMRYILAFLNNSVSNVGFIINDENQVNYDD</sequence>
<protein>
    <submittedName>
        <fullName evidence="2">Alpha/beta hydrolase</fullName>
    </submittedName>
</protein>
<dbReference type="GO" id="GO:0016787">
    <property type="term" value="F:hydrolase activity"/>
    <property type="evidence" value="ECO:0007669"/>
    <property type="project" value="UniProtKB-KW"/>
</dbReference>
<name>A0ABT2QS74_9STAP</name>
<dbReference type="Proteomes" id="UP001209553">
    <property type="component" value="Unassembled WGS sequence"/>
</dbReference>
<keyword evidence="3" id="KW-1185">Reference proteome</keyword>
<feature type="domain" description="Serine aminopeptidase S33" evidence="1">
    <location>
        <begin position="9"/>
        <end position="244"/>
    </location>
</feature>
<accession>A0ABT2QS74</accession>